<evidence type="ECO:0000313" key="10">
    <source>
        <dbReference type="Proteomes" id="UP001342418"/>
    </source>
</evidence>
<feature type="domain" description="Beta-lactamase class A catalytic" evidence="8">
    <location>
        <begin position="51"/>
        <end position="266"/>
    </location>
</feature>
<sequence>MVWISRRQALVGSMLMASATTVLPGGAAAKAVEDVSQQLADLESRHGGRLGVAILEMSSGARSGHRENERFLMCSTFKALLAAHILARVDRQEDRLDRRIVISEADLVPWAPITETRIGGDGMTIAELCEAVVTMSDNVAANLLLAASGGPAALTGYARSLGDEVTRLDRIEPALNEHDGPDDARDTTSPAAMLETLRTLIFGEALSRASRDQLSAWLITNKTGDERLRAGMPAEWMVGDKTGTNRSGNANDIGFGWPNDRAPFIVTSYCDMPNASADERNSVIAEVGRIAAGG</sequence>
<feature type="signal peptide" evidence="7">
    <location>
        <begin position="1"/>
        <end position="24"/>
    </location>
</feature>
<evidence type="ECO:0000256" key="3">
    <source>
        <dbReference type="ARBA" id="ARBA00012865"/>
    </source>
</evidence>
<protein>
    <recommendedName>
        <fullName evidence="3 6">Beta-lactamase</fullName>
        <ecNumber evidence="3 6">3.5.2.6</ecNumber>
    </recommendedName>
</protein>
<dbReference type="RefSeq" id="WP_422392436.1">
    <property type="nucleotide sequence ID" value="NZ_CP030941.1"/>
</dbReference>
<evidence type="ECO:0000256" key="4">
    <source>
        <dbReference type="ARBA" id="ARBA00022801"/>
    </source>
</evidence>
<dbReference type="InterPro" id="IPR023650">
    <property type="entry name" value="Beta-lactam_class-A_AS"/>
</dbReference>
<dbReference type="EC" id="3.5.2.6" evidence="3 6"/>
<evidence type="ECO:0000256" key="7">
    <source>
        <dbReference type="SAM" id="SignalP"/>
    </source>
</evidence>
<dbReference type="SUPFAM" id="SSF56601">
    <property type="entry name" value="beta-lactamase/transpeptidase-like"/>
    <property type="match status" value="1"/>
</dbReference>
<dbReference type="InterPro" id="IPR000871">
    <property type="entry name" value="Beta-lactam_class-A"/>
</dbReference>
<evidence type="ECO:0000259" key="8">
    <source>
        <dbReference type="Pfam" id="PF13354"/>
    </source>
</evidence>
<dbReference type="PROSITE" id="PS00146">
    <property type="entry name" value="BETA_LACTAMASE_A"/>
    <property type="match status" value="1"/>
</dbReference>
<dbReference type="InterPro" id="IPR045155">
    <property type="entry name" value="Beta-lactam_cat"/>
</dbReference>
<evidence type="ECO:0000256" key="6">
    <source>
        <dbReference type="RuleBase" id="RU361140"/>
    </source>
</evidence>
<dbReference type="Proteomes" id="UP001342418">
    <property type="component" value="Chromosome"/>
</dbReference>
<comment type="catalytic activity">
    <reaction evidence="1 6">
        <text>a beta-lactam + H2O = a substituted beta-amino acid</text>
        <dbReference type="Rhea" id="RHEA:20401"/>
        <dbReference type="ChEBI" id="CHEBI:15377"/>
        <dbReference type="ChEBI" id="CHEBI:35627"/>
        <dbReference type="ChEBI" id="CHEBI:140347"/>
        <dbReference type="EC" id="3.5.2.6"/>
    </reaction>
</comment>
<keyword evidence="7" id="KW-0732">Signal</keyword>
<proteinExistence type="inferred from homology"/>
<dbReference type="Pfam" id="PF13354">
    <property type="entry name" value="Beta-lactamase2"/>
    <property type="match status" value="1"/>
</dbReference>
<comment type="similarity">
    <text evidence="2 6">Belongs to the class-A beta-lactamase family.</text>
</comment>
<accession>A0ABY5ML68</accession>
<keyword evidence="5 6" id="KW-0046">Antibiotic resistance</keyword>
<dbReference type="EMBL" id="CP030941">
    <property type="protein sequence ID" value="UUP17815.1"/>
    <property type="molecule type" value="Genomic_DNA"/>
</dbReference>
<dbReference type="PANTHER" id="PTHR35333:SF3">
    <property type="entry name" value="BETA-LACTAMASE-TYPE TRANSPEPTIDASE FOLD CONTAINING PROTEIN"/>
    <property type="match status" value="1"/>
</dbReference>
<dbReference type="Gene3D" id="3.40.710.10">
    <property type="entry name" value="DD-peptidase/beta-lactamase superfamily"/>
    <property type="match status" value="1"/>
</dbReference>
<feature type="chain" id="PRO_5047508861" description="Beta-lactamase" evidence="7">
    <location>
        <begin position="25"/>
        <end position="294"/>
    </location>
</feature>
<evidence type="ECO:0000256" key="2">
    <source>
        <dbReference type="ARBA" id="ARBA00009009"/>
    </source>
</evidence>
<organism evidence="9 10">
    <name type="scientific">Nitratireductor thuwali</name>
    <dbReference type="NCBI Taxonomy" id="2267699"/>
    <lineage>
        <taxon>Bacteria</taxon>
        <taxon>Pseudomonadati</taxon>
        <taxon>Pseudomonadota</taxon>
        <taxon>Alphaproteobacteria</taxon>
        <taxon>Hyphomicrobiales</taxon>
        <taxon>Phyllobacteriaceae</taxon>
        <taxon>Nitratireductor</taxon>
    </lineage>
</organism>
<dbReference type="GO" id="GO:0008800">
    <property type="term" value="F:beta-lactamase activity"/>
    <property type="evidence" value="ECO:0007669"/>
    <property type="project" value="UniProtKB-EC"/>
</dbReference>
<name>A0ABY5ML68_9HYPH</name>
<keyword evidence="4 6" id="KW-0378">Hydrolase</keyword>
<keyword evidence="10" id="KW-1185">Reference proteome</keyword>
<dbReference type="PRINTS" id="PR00118">
    <property type="entry name" value="BLACTAMASEA"/>
</dbReference>
<dbReference type="PANTHER" id="PTHR35333">
    <property type="entry name" value="BETA-LACTAMASE"/>
    <property type="match status" value="1"/>
</dbReference>
<evidence type="ECO:0000256" key="1">
    <source>
        <dbReference type="ARBA" id="ARBA00001526"/>
    </source>
</evidence>
<reference evidence="9 10" key="1">
    <citation type="submission" date="2018-07" db="EMBL/GenBank/DDBJ databases">
        <title>Genome sequence of Nitratireductor thuwali#1536.</title>
        <authorList>
            <person name="Michoud G."/>
            <person name="Merlino G."/>
            <person name="Sefrji F.O."/>
            <person name="Daffonchio D."/>
        </authorList>
    </citation>
    <scope>NUCLEOTIDE SEQUENCE [LARGE SCALE GENOMIC DNA]</scope>
    <source>
        <strain evidence="10">Nit1536</strain>
    </source>
</reference>
<dbReference type="NCBIfam" id="NF033103">
    <property type="entry name" value="bla_class_A"/>
    <property type="match status" value="1"/>
</dbReference>
<evidence type="ECO:0000256" key="5">
    <source>
        <dbReference type="ARBA" id="ARBA00023251"/>
    </source>
</evidence>
<gene>
    <name evidence="9" type="primary">bla</name>
    <name evidence="9" type="ORF">NTH_02291</name>
</gene>
<evidence type="ECO:0000313" key="9">
    <source>
        <dbReference type="EMBL" id="UUP17815.1"/>
    </source>
</evidence>
<dbReference type="InterPro" id="IPR012338">
    <property type="entry name" value="Beta-lactam/transpept-like"/>
</dbReference>